<comment type="caution">
    <text evidence="5">The sequence shown here is derived from an EMBL/GenBank/DDBJ whole genome shotgun (WGS) entry which is preliminary data.</text>
</comment>
<dbReference type="InterPro" id="IPR008967">
    <property type="entry name" value="p53-like_TF_DNA-bd_sf"/>
</dbReference>
<dbReference type="InterPro" id="IPR024061">
    <property type="entry name" value="NDT80_DNA-bd_dom"/>
</dbReference>
<feature type="domain" description="NDT80" evidence="4">
    <location>
        <begin position="150"/>
        <end position="425"/>
    </location>
</feature>
<feature type="region of interest" description="Disordered" evidence="3">
    <location>
        <begin position="134"/>
        <end position="159"/>
    </location>
</feature>
<dbReference type="PANTHER" id="PTHR35144:SF2">
    <property type="entry name" value="MEIOSIS-SPECIFIC TRANSCRIPTION FACTOR NDT80"/>
    <property type="match status" value="1"/>
</dbReference>
<dbReference type="SUPFAM" id="SSF49417">
    <property type="entry name" value="p53-like transcription factors"/>
    <property type="match status" value="1"/>
</dbReference>
<evidence type="ECO:0000313" key="5">
    <source>
        <dbReference type="EMBL" id="KAK9776671.1"/>
    </source>
</evidence>
<evidence type="ECO:0000256" key="3">
    <source>
        <dbReference type="SAM" id="MobiDB-lite"/>
    </source>
</evidence>
<name>A0ABR2XS75_9PEZI</name>
<protein>
    <recommendedName>
        <fullName evidence="4">NDT80 domain-containing protein</fullName>
    </recommendedName>
</protein>
<evidence type="ECO:0000256" key="2">
    <source>
        <dbReference type="PROSITE-ProRule" id="PRU00850"/>
    </source>
</evidence>
<evidence type="ECO:0000259" key="4">
    <source>
        <dbReference type="PROSITE" id="PS51517"/>
    </source>
</evidence>
<dbReference type="Gene3D" id="2.60.40.1390">
    <property type="entry name" value="NDT80 DNA-binding domain"/>
    <property type="match status" value="1"/>
</dbReference>
<evidence type="ECO:0000256" key="1">
    <source>
        <dbReference type="ARBA" id="ARBA00023125"/>
    </source>
</evidence>
<evidence type="ECO:0000313" key="6">
    <source>
        <dbReference type="Proteomes" id="UP001465668"/>
    </source>
</evidence>
<reference evidence="5 6" key="1">
    <citation type="submission" date="2024-02" db="EMBL/GenBank/DDBJ databases">
        <title>First draft genome assembly of two strains of Seiridium cardinale.</title>
        <authorList>
            <person name="Emiliani G."/>
            <person name="Scali E."/>
        </authorList>
    </citation>
    <scope>NUCLEOTIDE SEQUENCE [LARGE SCALE GENOMIC DNA]</scope>
    <source>
        <strain evidence="5 6">BM-138-000479</strain>
    </source>
</reference>
<feature type="region of interest" description="Disordered" evidence="3">
    <location>
        <begin position="524"/>
        <end position="547"/>
    </location>
</feature>
<accession>A0ABR2XS75</accession>
<keyword evidence="1 2" id="KW-0238">DNA-binding</keyword>
<dbReference type="Pfam" id="PF05224">
    <property type="entry name" value="NDT80_PhoG"/>
    <property type="match status" value="1"/>
</dbReference>
<dbReference type="PANTHER" id="PTHR35144">
    <property type="entry name" value="MEIOSIS-SPECIFIC TRANSCRIPTION FACTOR NDT80"/>
    <property type="match status" value="1"/>
</dbReference>
<feature type="region of interest" description="Disordered" evidence="3">
    <location>
        <begin position="88"/>
        <end position="116"/>
    </location>
</feature>
<feature type="region of interest" description="Disordered" evidence="3">
    <location>
        <begin position="411"/>
        <end position="457"/>
    </location>
</feature>
<proteinExistence type="predicted"/>
<dbReference type="InterPro" id="IPR037141">
    <property type="entry name" value="NDT80_DNA-bd_dom_sf"/>
</dbReference>
<dbReference type="InterPro" id="IPR052605">
    <property type="entry name" value="Fungal_trans_regulator"/>
</dbReference>
<dbReference type="Proteomes" id="UP001465668">
    <property type="component" value="Unassembled WGS sequence"/>
</dbReference>
<keyword evidence="6" id="KW-1185">Reference proteome</keyword>
<dbReference type="PROSITE" id="PS51517">
    <property type="entry name" value="NDT80"/>
    <property type="match status" value="1"/>
</dbReference>
<feature type="compositionally biased region" description="Basic and acidic residues" evidence="3">
    <location>
        <begin position="294"/>
        <end position="308"/>
    </location>
</feature>
<dbReference type="EMBL" id="JARVKM010000026">
    <property type="protein sequence ID" value="KAK9776671.1"/>
    <property type="molecule type" value="Genomic_DNA"/>
</dbReference>
<gene>
    <name evidence="5" type="ORF">SCAR479_06716</name>
</gene>
<feature type="DNA-binding region" description="NDT80" evidence="2">
    <location>
        <begin position="150"/>
        <end position="425"/>
    </location>
</feature>
<organism evidence="5 6">
    <name type="scientific">Seiridium cardinale</name>
    <dbReference type="NCBI Taxonomy" id="138064"/>
    <lineage>
        <taxon>Eukaryota</taxon>
        <taxon>Fungi</taxon>
        <taxon>Dikarya</taxon>
        <taxon>Ascomycota</taxon>
        <taxon>Pezizomycotina</taxon>
        <taxon>Sordariomycetes</taxon>
        <taxon>Xylariomycetidae</taxon>
        <taxon>Amphisphaeriales</taxon>
        <taxon>Sporocadaceae</taxon>
        <taxon>Seiridium</taxon>
    </lineage>
</organism>
<feature type="region of interest" description="Disordered" evidence="3">
    <location>
        <begin position="289"/>
        <end position="328"/>
    </location>
</feature>
<sequence length="588" mass="64028">MPAFTILHLAQSPADVFDSYSQESNPNPLTLESQSSSQVLFPAGPLYVQEANPIFPSGFSSLDVRQRLGSRYVTHPLTSMCDMAFRDGHHDAHRGGGSTSSTPMAQGPRPISLPTPAFSARSIYQQNPPLYSRLDQTQRSPQFPGAARRHPLSPTPSPNIGYSSSLASIRMDPSHYTTSKGQANIPPLQGILTHGQLVYANTHGPATHIDKIDIQGTIDKGFFLSEGEWTCYRRNYFSCICAFSLDPPNMNNAPIRYTPNSNGTTYEVFDFAMTISAVVSESDAHTIELVQHTPKRDKGPISRPEKVKLSPKQPTPSPHPLGSIYTSPHRLGVGGPVGGIYGDYPQPQGSHPTEHTFERIQFKQATANNGKRRAAQQYYHLVIELHANVCEVGRGSPDQWLKIAQRKSAKMIVRGRSPGHYQSERRGSASSGPGGSSGTLGSYPGSQVQDYGGGSSMLGTGYGTGGYDPRPTHHYGTTRHHDMSMEQVMSEEQCKAIDSHKGYQYYPGGIYEGSDSRDGVPCFPRSDQDTMVPSLSRTADLPPSRLKHEGEGTLPSICYPGPSYFSTGCSRFEGKPTSAGFYPVPQTT</sequence>